<keyword evidence="6" id="KW-1185">Reference proteome</keyword>
<dbReference type="Proteomes" id="UP000766486">
    <property type="component" value="Unassembled WGS sequence"/>
</dbReference>
<dbReference type="InterPro" id="IPR050231">
    <property type="entry name" value="Iron_ascorbate_oxido_reductase"/>
</dbReference>
<evidence type="ECO:0008006" key="7">
    <source>
        <dbReference type="Google" id="ProtNLM"/>
    </source>
</evidence>
<gene>
    <name evidence="5" type="ORF">CLO192961_LOCUS300508</name>
</gene>
<comment type="caution">
    <text evidence="5">The sequence shown here is derived from an EMBL/GenBank/DDBJ whole genome shotgun (WGS) entry which is preliminary data.</text>
</comment>
<feature type="domain" description="Non-haem dioxygenase N-terminal" evidence="4">
    <location>
        <begin position="42"/>
        <end position="145"/>
    </location>
</feature>
<protein>
    <recommendedName>
        <fullName evidence="7">Fe2OG dioxygenase domain-containing protein</fullName>
    </recommendedName>
</protein>
<dbReference type="Pfam" id="PF03171">
    <property type="entry name" value="2OG-FeII_Oxy"/>
    <property type="match status" value="1"/>
</dbReference>
<feature type="compositionally biased region" description="Pro residues" evidence="2">
    <location>
        <begin position="1"/>
        <end position="10"/>
    </location>
</feature>
<dbReference type="InterPro" id="IPR027443">
    <property type="entry name" value="IPNS-like_sf"/>
</dbReference>
<dbReference type="InterPro" id="IPR026992">
    <property type="entry name" value="DIOX_N"/>
</dbReference>
<proteinExistence type="inferred from homology"/>
<comment type="similarity">
    <text evidence="1">Belongs to the iron/ascorbate-dependent oxidoreductase family.</text>
</comment>
<sequence>MPSDSLPPMPQFVSNTEGKPDIPPWNKPAETKEELNWADLRTLDLSLLDGTPEQQAELVETTRKAIQIDGFLFVKNFGITQAQMERHFALAQYSFFHGGISEDEKEKFMWDLSKGTFKGYKPRKGWGKNPGDKDQIEHFNWYQDHFDGLPDSVPKNMLPFVDEIQGFADYKNTANLGNQHMTRQVNRRLLVLLSRIMGMEDDFLWETVSARSAGKEALPGTTYHRHMCYHKWDEKDYDAATLLMHGHTDYGTLTLLPSQPVSCLQMLNADNEWKWVPYQPGRLLVNLGDALEVISGGQFKATRHKVTKPPRDQMSANRMGLIIFNHARADMRMEPLMETPLLKEKGINTSSDVYGAFHRRVQAGLEIPTYDQWKTIRSQGAQGRPDKIVEINGVKHKEEWYNGTKLLMVI</sequence>
<evidence type="ECO:0000313" key="5">
    <source>
        <dbReference type="EMBL" id="VUC31199.1"/>
    </source>
</evidence>
<name>A0ABY6UK74_BIOOC</name>
<feature type="region of interest" description="Disordered" evidence="2">
    <location>
        <begin position="1"/>
        <end position="27"/>
    </location>
</feature>
<evidence type="ECO:0000259" key="3">
    <source>
        <dbReference type="Pfam" id="PF03171"/>
    </source>
</evidence>
<reference evidence="5 6" key="1">
    <citation type="submission" date="2019-06" db="EMBL/GenBank/DDBJ databases">
        <authorList>
            <person name="Broberg M."/>
        </authorList>
    </citation>
    <scope>NUCLEOTIDE SEQUENCE [LARGE SCALE GENOMIC DNA]</scope>
</reference>
<evidence type="ECO:0000259" key="4">
    <source>
        <dbReference type="Pfam" id="PF14226"/>
    </source>
</evidence>
<feature type="domain" description="Isopenicillin N synthase-like Fe(2+) 2OG dioxygenase" evidence="3">
    <location>
        <begin position="238"/>
        <end position="318"/>
    </location>
</feature>
<organism evidence="5 6">
    <name type="scientific">Bionectria ochroleuca</name>
    <name type="common">Gliocladium roseum</name>
    <dbReference type="NCBI Taxonomy" id="29856"/>
    <lineage>
        <taxon>Eukaryota</taxon>
        <taxon>Fungi</taxon>
        <taxon>Dikarya</taxon>
        <taxon>Ascomycota</taxon>
        <taxon>Pezizomycotina</taxon>
        <taxon>Sordariomycetes</taxon>
        <taxon>Hypocreomycetidae</taxon>
        <taxon>Hypocreales</taxon>
        <taxon>Bionectriaceae</taxon>
        <taxon>Clonostachys</taxon>
    </lineage>
</organism>
<dbReference type="SUPFAM" id="SSF51197">
    <property type="entry name" value="Clavaminate synthase-like"/>
    <property type="match status" value="1"/>
</dbReference>
<dbReference type="EMBL" id="CABFNS010000830">
    <property type="protein sequence ID" value="VUC31199.1"/>
    <property type="molecule type" value="Genomic_DNA"/>
</dbReference>
<evidence type="ECO:0000256" key="1">
    <source>
        <dbReference type="ARBA" id="ARBA00008056"/>
    </source>
</evidence>
<dbReference type="PANTHER" id="PTHR47990">
    <property type="entry name" value="2-OXOGLUTARATE (2OG) AND FE(II)-DEPENDENT OXYGENASE SUPERFAMILY PROTEIN-RELATED"/>
    <property type="match status" value="1"/>
</dbReference>
<evidence type="ECO:0000256" key="2">
    <source>
        <dbReference type="SAM" id="MobiDB-lite"/>
    </source>
</evidence>
<evidence type="ECO:0000313" key="6">
    <source>
        <dbReference type="Proteomes" id="UP000766486"/>
    </source>
</evidence>
<dbReference type="Pfam" id="PF14226">
    <property type="entry name" value="DIOX_N"/>
    <property type="match status" value="1"/>
</dbReference>
<dbReference type="Gene3D" id="2.60.120.330">
    <property type="entry name" value="B-lactam Antibiotic, Isopenicillin N Synthase, Chain"/>
    <property type="match status" value="1"/>
</dbReference>
<dbReference type="InterPro" id="IPR044861">
    <property type="entry name" value="IPNS-like_FE2OG_OXY"/>
</dbReference>
<accession>A0ABY6UK74</accession>